<feature type="non-terminal residue" evidence="2">
    <location>
        <position position="40"/>
    </location>
</feature>
<protein>
    <submittedName>
        <fullName evidence="2">Uncharacterized protein</fullName>
    </submittedName>
</protein>
<evidence type="ECO:0000256" key="1">
    <source>
        <dbReference type="SAM" id="MobiDB-lite"/>
    </source>
</evidence>
<feature type="non-terminal residue" evidence="2">
    <location>
        <position position="1"/>
    </location>
</feature>
<reference evidence="2" key="1">
    <citation type="submission" date="2020-02" db="EMBL/GenBank/DDBJ databases">
        <authorList>
            <person name="Meier V. D."/>
        </authorList>
    </citation>
    <scope>NUCLEOTIDE SEQUENCE</scope>
    <source>
        <strain evidence="2">AVDCRST_MAG40</strain>
    </source>
</reference>
<dbReference type="AlphaFoldDB" id="A0A6J4M1T5"/>
<gene>
    <name evidence="2" type="ORF">AVDCRST_MAG40-2716</name>
</gene>
<evidence type="ECO:0000313" key="2">
    <source>
        <dbReference type="EMBL" id="CAA9347585.1"/>
    </source>
</evidence>
<sequence length="40" mass="3870">CSCRASGPRRPPSAGGSRRAAASARAARSCPAPRTASSAG</sequence>
<name>A0A6J4M1T5_9BACT</name>
<proteinExistence type="predicted"/>
<organism evidence="2">
    <name type="scientific">uncultured Gemmatimonadaceae bacterium</name>
    <dbReference type="NCBI Taxonomy" id="246130"/>
    <lineage>
        <taxon>Bacteria</taxon>
        <taxon>Pseudomonadati</taxon>
        <taxon>Gemmatimonadota</taxon>
        <taxon>Gemmatimonadia</taxon>
        <taxon>Gemmatimonadales</taxon>
        <taxon>Gemmatimonadaceae</taxon>
        <taxon>environmental samples</taxon>
    </lineage>
</organism>
<feature type="region of interest" description="Disordered" evidence="1">
    <location>
        <begin position="1"/>
        <end position="40"/>
    </location>
</feature>
<accession>A0A6J4M1T5</accession>
<dbReference type="EMBL" id="CADCTX010000759">
    <property type="protein sequence ID" value="CAA9347585.1"/>
    <property type="molecule type" value="Genomic_DNA"/>
</dbReference>